<accession>A0A0E9XB60</accession>
<proteinExistence type="predicted"/>
<protein>
    <submittedName>
        <fullName evidence="1">Uncharacterized protein</fullName>
    </submittedName>
</protein>
<dbReference type="EMBL" id="GBXM01008723">
    <property type="protein sequence ID" value="JAH99854.1"/>
    <property type="molecule type" value="Transcribed_RNA"/>
</dbReference>
<name>A0A0E9XB60_ANGAN</name>
<sequence>MHLNINCYTVMYLLKRRYCN</sequence>
<dbReference type="AlphaFoldDB" id="A0A0E9XB60"/>
<reference evidence="1" key="2">
    <citation type="journal article" date="2015" name="Fish Shellfish Immunol.">
        <title>Early steps in the European eel (Anguilla anguilla)-Vibrio vulnificus interaction in the gills: Role of the RtxA13 toxin.</title>
        <authorList>
            <person name="Callol A."/>
            <person name="Pajuelo D."/>
            <person name="Ebbesson L."/>
            <person name="Teles M."/>
            <person name="MacKenzie S."/>
            <person name="Amaro C."/>
        </authorList>
    </citation>
    <scope>NUCLEOTIDE SEQUENCE</scope>
</reference>
<reference evidence="1" key="1">
    <citation type="submission" date="2014-11" db="EMBL/GenBank/DDBJ databases">
        <authorList>
            <person name="Amaro Gonzalez C."/>
        </authorList>
    </citation>
    <scope>NUCLEOTIDE SEQUENCE</scope>
</reference>
<evidence type="ECO:0000313" key="1">
    <source>
        <dbReference type="EMBL" id="JAH99854.1"/>
    </source>
</evidence>
<organism evidence="1">
    <name type="scientific">Anguilla anguilla</name>
    <name type="common">European freshwater eel</name>
    <name type="synonym">Muraena anguilla</name>
    <dbReference type="NCBI Taxonomy" id="7936"/>
    <lineage>
        <taxon>Eukaryota</taxon>
        <taxon>Metazoa</taxon>
        <taxon>Chordata</taxon>
        <taxon>Craniata</taxon>
        <taxon>Vertebrata</taxon>
        <taxon>Euteleostomi</taxon>
        <taxon>Actinopterygii</taxon>
        <taxon>Neopterygii</taxon>
        <taxon>Teleostei</taxon>
        <taxon>Anguilliformes</taxon>
        <taxon>Anguillidae</taxon>
        <taxon>Anguilla</taxon>
    </lineage>
</organism>